<evidence type="ECO:0000256" key="7">
    <source>
        <dbReference type="ARBA" id="ARBA00022753"/>
    </source>
</evidence>
<dbReference type="InterPro" id="IPR014770">
    <property type="entry name" value="Munc13_1"/>
</dbReference>
<dbReference type="PANTHER" id="PTHR45999:SF4">
    <property type="entry name" value="UNC-13-4A, ISOFORM B"/>
    <property type="match status" value="1"/>
</dbReference>
<comment type="similarity">
    <text evidence="4">Belongs to the unc-13 family.</text>
</comment>
<dbReference type="InterPro" id="IPR035892">
    <property type="entry name" value="C2_domain_sf"/>
</dbReference>
<dbReference type="Gene3D" id="1.10.357.50">
    <property type="match status" value="1"/>
</dbReference>
<name>A0A423T121_PENVA</name>
<keyword evidence="11" id="KW-1185">Reference proteome</keyword>
<dbReference type="OrthoDB" id="6375485at2759"/>
<sequence>MADEASPIMVATSEASSENLVRENTNVVDALHAIFNITGREGTWPVTQKDSQLSGDHKALNVPADEMVRELQEIFQLDEDAMEELKKEALQRKPIEFMLNLTVKEGRIRKRSTGNDTVYITVTTPSRNDNQDLITSYVKSFAPKWDHEFNIPIRDPQKDHIYLQLWQNGEDELSWLFEPKLATIHFPRVLPIATLSIPIMEVIEREFDGWYEFQSISDAGIPSLDVESVKVHLSGHITCSSDLGEQHQSYDEFLLRLFQHHTFPLMDNASGLWQGNLPASLTALSTQLRILHDVRKDTQLISWCKAAVQLPNVDAVYVHSLVKNIQTKIVASSFSEEDLAFLQNTLTLIIEKCEEKIRSLDRSFPFSNADSEEQLMAVVKTLGDIHRHPKTQMLIYQSEQPLIHETVTEALITFGCNWLKQMEKSTLLLASSPIDQIKASLALTNEVLLLLGEPLAFYNRIFLKEMKVHCYKQVYGSLVRELISSLEPVLTCICKRLLKEPDTGESAEELSYDFGLGSNLLKVYTNLCQINFLGRRSESATQETGIESHHQWFIPAVHHWLAYTNNLALQCVDKAVEKDSFERMNDHCHFSASATDTASLFHNVKVWWHKIAWDDQTTNDLIPVRILEDQCDVAKHYCQLMFDVMDSVLEQNEGRSWIGAKIPVVVANMEYINKEVGKLPKTFGLDSLKNGTNSTVKNLIENVQDTINLWINQYLEAVLRKVKPTIKTSLDNACESGDVSDLLNNLLDPALSVLCSDLPRSHFLNFLASLWDCIVLLLQMKLKDESKIRKNDYFEQMSYVLNEILKCFTPSTDIGLDVRAKTPGYMSLVQELELLKLDTNELISHYYQNRWKEQQDLQQQETTATLVVRT</sequence>
<evidence type="ECO:0000256" key="5">
    <source>
        <dbReference type="ARBA" id="ARBA00022483"/>
    </source>
</evidence>
<evidence type="ECO:0000256" key="4">
    <source>
        <dbReference type="ARBA" id="ARBA00005823"/>
    </source>
</evidence>
<organism evidence="10 11">
    <name type="scientific">Penaeus vannamei</name>
    <name type="common">Whiteleg shrimp</name>
    <name type="synonym">Litopenaeus vannamei</name>
    <dbReference type="NCBI Taxonomy" id="6689"/>
    <lineage>
        <taxon>Eukaryota</taxon>
        <taxon>Metazoa</taxon>
        <taxon>Ecdysozoa</taxon>
        <taxon>Arthropoda</taxon>
        <taxon>Crustacea</taxon>
        <taxon>Multicrustacea</taxon>
        <taxon>Malacostraca</taxon>
        <taxon>Eumalacostraca</taxon>
        <taxon>Eucarida</taxon>
        <taxon>Decapoda</taxon>
        <taxon>Dendrobranchiata</taxon>
        <taxon>Penaeoidea</taxon>
        <taxon>Penaeidae</taxon>
        <taxon>Penaeus</taxon>
    </lineage>
</organism>
<dbReference type="InterPro" id="IPR010439">
    <property type="entry name" value="MUN_dom"/>
</dbReference>
<keyword evidence="7" id="KW-0967">Endosome</keyword>
<dbReference type="AlphaFoldDB" id="A0A423T121"/>
<dbReference type="InterPro" id="IPR052095">
    <property type="entry name" value="UNC-13_domain"/>
</dbReference>
<dbReference type="GO" id="GO:0055037">
    <property type="term" value="C:recycling endosome"/>
    <property type="evidence" value="ECO:0007669"/>
    <property type="project" value="UniProtKB-SubCell"/>
</dbReference>
<evidence type="ECO:0000256" key="2">
    <source>
        <dbReference type="ARBA" id="ARBA00004496"/>
    </source>
</evidence>
<feature type="domain" description="MHD1" evidence="8">
    <location>
        <begin position="518"/>
        <end position="641"/>
    </location>
</feature>
<dbReference type="PANTHER" id="PTHR45999">
    <property type="entry name" value="UNC-13-4A, ISOFORM B"/>
    <property type="match status" value="1"/>
</dbReference>
<keyword evidence="5" id="KW-0268">Exocytosis</keyword>
<comment type="subcellular location">
    <subcellularLocation>
        <location evidence="2">Cytoplasm</location>
    </subcellularLocation>
    <subcellularLocation>
        <location evidence="3">Late endosome</location>
    </subcellularLocation>
    <subcellularLocation>
        <location evidence="1">Recycling endosome</location>
    </subcellularLocation>
</comment>
<evidence type="ECO:0000259" key="9">
    <source>
        <dbReference type="PROSITE" id="PS51259"/>
    </source>
</evidence>
<proteinExistence type="inferred from homology"/>
<evidence type="ECO:0000313" key="10">
    <source>
        <dbReference type="EMBL" id="ROT69978.1"/>
    </source>
</evidence>
<dbReference type="Proteomes" id="UP000283509">
    <property type="component" value="Unassembled WGS sequence"/>
</dbReference>
<evidence type="ECO:0000259" key="8">
    <source>
        <dbReference type="PROSITE" id="PS51258"/>
    </source>
</evidence>
<protein>
    <submittedName>
        <fullName evidence="10">Protein unc-13-like D-like</fullName>
    </submittedName>
</protein>
<comment type="caution">
    <text evidence="10">The sequence shown here is derived from an EMBL/GenBank/DDBJ whole genome shotgun (WGS) entry which is preliminary data.</text>
</comment>
<evidence type="ECO:0000256" key="6">
    <source>
        <dbReference type="ARBA" id="ARBA00022490"/>
    </source>
</evidence>
<dbReference type="SUPFAM" id="SSF49562">
    <property type="entry name" value="C2 domain (Calcium/lipid-binding domain, CaLB)"/>
    <property type="match status" value="1"/>
</dbReference>
<dbReference type="CDD" id="cd00030">
    <property type="entry name" value="C2"/>
    <property type="match status" value="1"/>
</dbReference>
<evidence type="ECO:0000256" key="3">
    <source>
        <dbReference type="ARBA" id="ARBA00004603"/>
    </source>
</evidence>
<accession>A0A423T121</accession>
<dbReference type="InterPro" id="IPR000008">
    <property type="entry name" value="C2_dom"/>
</dbReference>
<dbReference type="Gene3D" id="2.60.40.150">
    <property type="entry name" value="C2 domain"/>
    <property type="match status" value="1"/>
</dbReference>
<dbReference type="PROSITE" id="PS51259">
    <property type="entry name" value="MHD2"/>
    <property type="match status" value="1"/>
</dbReference>
<dbReference type="PROSITE" id="PS51258">
    <property type="entry name" value="MHD1"/>
    <property type="match status" value="1"/>
</dbReference>
<evidence type="ECO:0000256" key="1">
    <source>
        <dbReference type="ARBA" id="ARBA00004172"/>
    </source>
</evidence>
<dbReference type="Pfam" id="PF00168">
    <property type="entry name" value="C2"/>
    <property type="match status" value="1"/>
</dbReference>
<reference evidence="10 11" key="1">
    <citation type="submission" date="2018-04" db="EMBL/GenBank/DDBJ databases">
        <authorList>
            <person name="Zhang X."/>
            <person name="Yuan J."/>
            <person name="Li F."/>
            <person name="Xiang J."/>
        </authorList>
    </citation>
    <scope>NUCLEOTIDE SEQUENCE [LARGE SCALE GENOMIC DNA]</scope>
    <source>
        <tissue evidence="10">Muscle</tissue>
    </source>
</reference>
<evidence type="ECO:0000313" key="11">
    <source>
        <dbReference type="Proteomes" id="UP000283509"/>
    </source>
</evidence>
<dbReference type="GO" id="GO:0006887">
    <property type="term" value="P:exocytosis"/>
    <property type="evidence" value="ECO:0007669"/>
    <property type="project" value="UniProtKB-KW"/>
</dbReference>
<reference evidence="10 11" key="2">
    <citation type="submission" date="2019-01" db="EMBL/GenBank/DDBJ databases">
        <title>The decoding of complex shrimp genome reveals the adaptation for benthos swimmer, frequently molting mechanism and breeding impact on genome.</title>
        <authorList>
            <person name="Sun Y."/>
            <person name="Gao Y."/>
            <person name="Yu Y."/>
        </authorList>
    </citation>
    <scope>NUCLEOTIDE SEQUENCE [LARGE SCALE GENOMIC DNA]</scope>
    <source>
        <tissue evidence="10">Muscle</tissue>
    </source>
</reference>
<dbReference type="EMBL" id="QCYY01002486">
    <property type="protein sequence ID" value="ROT69978.1"/>
    <property type="molecule type" value="Genomic_DNA"/>
</dbReference>
<dbReference type="GO" id="GO:0099503">
    <property type="term" value="C:secretory vesicle"/>
    <property type="evidence" value="ECO:0007669"/>
    <property type="project" value="TreeGrafter"/>
</dbReference>
<keyword evidence="6" id="KW-0963">Cytoplasm</keyword>
<dbReference type="Pfam" id="PF06292">
    <property type="entry name" value="MUN"/>
    <property type="match status" value="1"/>
</dbReference>
<feature type="domain" description="MHD2" evidence="9">
    <location>
        <begin position="737"/>
        <end position="846"/>
    </location>
</feature>
<gene>
    <name evidence="10" type="ORF">C7M84_011756</name>
</gene>
<dbReference type="InterPro" id="IPR014772">
    <property type="entry name" value="Munc13_dom-2"/>
</dbReference>